<dbReference type="InterPro" id="IPR044524">
    <property type="entry name" value="Isoase_HisA-like"/>
</dbReference>
<proteinExistence type="inferred from homology"/>
<evidence type="ECO:0000256" key="1">
    <source>
        <dbReference type="ARBA" id="ARBA00000901"/>
    </source>
</evidence>
<dbReference type="InterPro" id="IPR023016">
    <property type="entry name" value="HisA/PriA"/>
</dbReference>
<organism evidence="12 13">
    <name type="scientific">Aerophobetes bacterium</name>
    <dbReference type="NCBI Taxonomy" id="2030807"/>
    <lineage>
        <taxon>Bacteria</taxon>
        <taxon>Candidatus Aerophobota</taxon>
    </lineage>
</organism>
<dbReference type="EMBL" id="SOKU01000213">
    <property type="protein sequence ID" value="TES85448.1"/>
    <property type="molecule type" value="Genomic_DNA"/>
</dbReference>
<dbReference type="Gene3D" id="3.20.20.70">
    <property type="entry name" value="Aldolase class I"/>
    <property type="match status" value="1"/>
</dbReference>
<evidence type="ECO:0000256" key="3">
    <source>
        <dbReference type="ARBA" id="ARBA00005133"/>
    </source>
</evidence>
<dbReference type="NCBIfam" id="TIGR00007">
    <property type="entry name" value="1-(5-phosphoribosyl)-5-[(5-phosphoribosylamino)methylideneamino]imidazole-4-carboxamide isomerase"/>
    <property type="match status" value="1"/>
</dbReference>
<dbReference type="AlphaFoldDB" id="A0A523QIL8"/>
<evidence type="ECO:0000256" key="10">
    <source>
        <dbReference type="RuleBase" id="RU003657"/>
    </source>
</evidence>
<feature type="active site" description="Proton acceptor" evidence="9">
    <location>
        <position position="8"/>
    </location>
</feature>
<protein>
    <recommendedName>
        <fullName evidence="9 11">1-(5-phosphoribosyl)-5-[(5-phosphoribosylamino)methylideneamino] imidazole-4-carboxamide isomerase</fullName>
        <ecNumber evidence="9 11">5.3.1.16</ecNumber>
    </recommendedName>
    <alternativeName>
        <fullName evidence="9">Phosphoribosylformimino-5-aminoimidazole carboxamide ribotide isomerase</fullName>
    </alternativeName>
</protein>
<dbReference type="InterPro" id="IPR006062">
    <property type="entry name" value="His_biosynth"/>
</dbReference>
<dbReference type="Proteomes" id="UP000320781">
    <property type="component" value="Unassembled WGS sequence"/>
</dbReference>
<dbReference type="GO" id="GO:0000162">
    <property type="term" value="P:L-tryptophan biosynthetic process"/>
    <property type="evidence" value="ECO:0007669"/>
    <property type="project" value="TreeGrafter"/>
</dbReference>
<dbReference type="FunFam" id="3.20.20.70:FF:000009">
    <property type="entry name" value="1-(5-phosphoribosyl)-5-[(5-phosphoribosylamino)methylideneamino] imidazole-4-carboxamide isomerase"/>
    <property type="match status" value="1"/>
</dbReference>
<dbReference type="InterPro" id="IPR013785">
    <property type="entry name" value="Aldolase_TIM"/>
</dbReference>
<dbReference type="SUPFAM" id="SSF51366">
    <property type="entry name" value="Ribulose-phoshate binding barrel"/>
    <property type="match status" value="1"/>
</dbReference>
<evidence type="ECO:0000256" key="6">
    <source>
        <dbReference type="ARBA" id="ARBA00022605"/>
    </source>
</evidence>
<dbReference type="GO" id="GO:0003949">
    <property type="term" value="F:1-(5-phosphoribosyl)-5-[(5-phosphoribosylamino)methylideneamino]imidazole-4-carboxamide isomerase activity"/>
    <property type="evidence" value="ECO:0007669"/>
    <property type="project" value="UniProtKB-UniRule"/>
</dbReference>
<reference evidence="12 13" key="1">
    <citation type="submission" date="2019-03" db="EMBL/GenBank/DDBJ databases">
        <title>Metabolic potential of uncultured bacteria and archaea associated with petroleum seepage in deep-sea sediments.</title>
        <authorList>
            <person name="Dong X."/>
            <person name="Hubert C."/>
        </authorList>
    </citation>
    <scope>NUCLEOTIDE SEQUENCE [LARGE SCALE GENOMIC DNA]</scope>
    <source>
        <strain evidence="12">E44_bin92</strain>
    </source>
</reference>
<name>A0A523QIL8_UNCAE</name>
<keyword evidence="7 9" id="KW-0368">Histidine biosynthesis</keyword>
<dbReference type="PANTHER" id="PTHR43090:SF2">
    <property type="entry name" value="1-(5-PHOSPHORIBOSYL)-5-[(5-PHOSPHORIBOSYLAMINO)METHYLIDENEAMINO] IMIDAZOLE-4-CARBOXAMIDE ISOMERASE"/>
    <property type="match status" value="1"/>
</dbReference>
<gene>
    <name evidence="9 12" type="primary">hisA</name>
    <name evidence="12" type="ORF">E3J95_04390</name>
</gene>
<evidence type="ECO:0000313" key="13">
    <source>
        <dbReference type="Proteomes" id="UP000320781"/>
    </source>
</evidence>
<feature type="active site" description="Proton donor" evidence="9">
    <location>
        <position position="128"/>
    </location>
</feature>
<evidence type="ECO:0000256" key="4">
    <source>
        <dbReference type="ARBA" id="ARBA00009667"/>
    </source>
</evidence>
<dbReference type="InterPro" id="IPR006063">
    <property type="entry name" value="HisA_bact_arch"/>
</dbReference>
<sequence length="247" mass="27023">MLVIPAIDLKGGKCVRLVRGKLNKETIYSKDPIKIAKRWVKEGVERLHVVDLDGAFQGKPVHLELVGRMAQELGVPIEFGGGIRDFDILKKVLGRGVRYAILGSRALSLDFLKRASQEFGERIIVSLDTRRGRVLTEGWTKEAPVEAKDLATDVSSIGVRTLIFTDAGRDGTLEGVNINLMRDFVISVQVDTIVAGGISALEDVRKILKLRDSGVIGIIVGKALYTGRIKLPEAIKLVRPGRITYGA</sequence>
<evidence type="ECO:0000256" key="11">
    <source>
        <dbReference type="RuleBase" id="RU003658"/>
    </source>
</evidence>
<dbReference type="UniPathway" id="UPA00031">
    <property type="reaction ID" value="UER00009"/>
</dbReference>
<dbReference type="EC" id="5.3.1.16" evidence="9 11"/>
<comment type="catalytic activity">
    <reaction evidence="1 9 11">
        <text>1-(5-phospho-beta-D-ribosyl)-5-[(5-phospho-beta-D-ribosylamino)methylideneamino]imidazole-4-carboxamide = 5-[(5-phospho-1-deoxy-D-ribulos-1-ylimino)methylamino]-1-(5-phospho-beta-D-ribosyl)imidazole-4-carboxamide</text>
        <dbReference type="Rhea" id="RHEA:15469"/>
        <dbReference type="ChEBI" id="CHEBI:58435"/>
        <dbReference type="ChEBI" id="CHEBI:58525"/>
        <dbReference type="EC" id="5.3.1.16"/>
    </reaction>
</comment>
<evidence type="ECO:0000256" key="7">
    <source>
        <dbReference type="ARBA" id="ARBA00023102"/>
    </source>
</evidence>
<dbReference type="PANTHER" id="PTHR43090">
    <property type="entry name" value="1-(5-PHOSPHORIBOSYL)-5-[(5-PHOSPHORIBOSYLAMINO)METHYLIDENEAMINO] IMIDAZOLE-4-CARBOXAMIDE ISOMERASE"/>
    <property type="match status" value="1"/>
</dbReference>
<comment type="subcellular location">
    <subcellularLocation>
        <location evidence="2 9 11">Cytoplasm</location>
    </subcellularLocation>
</comment>
<comment type="similarity">
    <text evidence="4 9 10">Belongs to the HisA/HisF family.</text>
</comment>
<accession>A0A523QIL8</accession>
<evidence type="ECO:0000313" key="12">
    <source>
        <dbReference type="EMBL" id="TES85448.1"/>
    </source>
</evidence>
<evidence type="ECO:0000256" key="2">
    <source>
        <dbReference type="ARBA" id="ARBA00004496"/>
    </source>
</evidence>
<evidence type="ECO:0000256" key="5">
    <source>
        <dbReference type="ARBA" id="ARBA00022490"/>
    </source>
</evidence>
<dbReference type="GO" id="GO:0000105">
    <property type="term" value="P:L-histidine biosynthetic process"/>
    <property type="evidence" value="ECO:0007669"/>
    <property type="project" value="UniProtKB-UniRule"/>
</dbReference>
<dbReference type="GO" id="GO:0005737">
    <property type="term" value="C:cytoplasm"/>
    <property type="evidence" value="ECO:0007669"/>
    <property type="project" value="UniProtKB-SubCell"/>
</dbReference>
<dbReference type="Pfam" id="PF00977">
    <property type="entry name" value="His_biosynth"/>
    <property type="match status" value="1"/>
</dbReference>
<keyword evidence="6 9" id="KW-0028">Amino-acid biosynthesis</keyword>
<evidence type="ECO:0000256" key="9">
    <source>
        <dbReference type="HAMAP-Rule" id="MF_01014"/>
    </source>
</evidence>
<keyword evidence="8 9" id="KW-0413">Isomerase</keyword>
<comment type="caution">
    <text evidence="12">The sequence shown here is derived from an EMBL/GenBank/DDBJ whole genome shotgun (WGS) entry which is preliminary data.</text>
</comment>
<dbReference type="HAMAP" id="MF_01014">
    <property type="entry name" value="HisA"/>
    <property type="match status" value="1"/>
</dbReference>
<comment type="pathway">
    <text evidence="3 9 11">Amino-acid biosynthesis; L-histidine biosynthesis; L-histidine from 5-phospho-alpha-D-ribose 1-diphosphate: step 4/9.</text>
</comment>
<evidence type="ECO:0000256" key="8">
    <source>
        <dbReference type="ARBA" id="ARBA00023235"/>
    </source>
</evidence>
<keyword evidence="5 9" id="KW-0963">Cytoplasm</keyword>
<dbReference type="CDD" id="cd04732">
    <property type="entry name" value="HisA"/>
    <property type="match status" value="1"/>
</dbReference>
<dbReference type="InterPro" id="IPR011060">
    <property type="entry name" value="RibuloseP-bd_barrel"/>
</dbReference>